<sequence length="155" mass="17596">MSDAPRKPLLHQELSSQIISAFYEVYNTMVRGLLEGCYQNALFVELQERGIPVDREVPFGVRYKERIVGQYRVDLLVDRKVIVECKTADTLHSQHESQMLHYLKATNTELGLLMYFGTKPLFRRFVHTSGSAASFGNAEEAAVTEDVTPARRESA</sequence>
<evidence type="ECO:0000313" key="2">
    <source>
        <dbReference type="Proteomes" id="UP000500938"/>
    </source>
</evidence>
<protein>
    <submittedName>
        <fullName evidence="1">GxxExxY protein</fullName>
    </submittedName>
</protein>
<organism evidence="1 2">
    <name type="scientific">Gemmatimonas groenlandica</name>
    <dbReference type="NCBI Taxonomy" id="2732249"/>
    <lineage>
        <taxon>Bacteria</taxon>
        <taxon>Pseudomonadati</taxon>
        <taxon>Gemmatimonadota</taxon>
        <taxon>Gemmatimonadia</taxon>
        <taxon>Gemmatimonadales</taxon>
        <taxon>Gemmatimonadaceae</taxon>
        <taxon>Gemmatimonas</taxon>
    </lineage>
</organism>
<gene>
    <name evidence="1" type="ORF">HKW67_16430</name>
</gene>
<keyword evidence="2" id="KW-1185">Reference proteome</keyword>
<reference evidence="1 2" key="1">
    <citation type="submission" date="2020-05" db="EMBL/GenBank/DDBJ databases">
        <title>Complete genome sequence of Gemmatimonas greenlandica TET16.</title>
        <authorList>
            <person name="Zeng Y."/>
        </authorList>
    </citation>
    <scope>NUCLEOTIDE SEQUENCE [LARGE SCALE GENOMIC DNA]</scope>
    <source>
        <strain evidence="1 2">TET16</strain>
    </source>
</reference>
<dbReference type="Proteomes" id="UP000500938">
    <property type="component" value="Chromosome"/>
</dbReference>
<dbReference type="RefSeq" id="WP_171226424.1">
    <property type="nucleotide sequence ID" value="NZ_CP053085.1"/>
</dbReference>
<dbReference type="Gene3D" id="3.90.320.10">
    <property type="match status" value="1"/>
</dbReference>
<accession>A0A6M4IXR0</accession>
<dbReference type="KEGG" id="ggr:HKW67_16430"/>
<dbReference type="EMBL" id="CP053085">
    <property type="protein sequence ID" value="QJR36991.1"/>
    <property type="molecule type" value="Genomic_DNA"/>
</dbReference>
<dbReference type="Pfam" id="PF13366">
    <property type="entry name" value="PDDEXK_3"/>
    <property type="match status" value="1"/>
</dbReference>
<dbReference type="InterPro" id="IPR011604">
    <property type="entry name" value="PDDEXK-like_dom_sf"/>
</dbReference>
<proteinExistence type="predicted"/>
<dbReference type="NCBIfam" id="TIGR04256">
    <property type="entry name" value="GxxExxY"/>
    <property type="match status" value="1"/>
</dbReference>
<evidence type="ECO:0000313" key="1">
    <source>
        <dbReference type="EMBL" id="QJR36991.1"/>
    </source>
</evidence>
<name>A0A6M4IXR0_9BACT</name>
<dbReference type="AlphaFoldDB" id="A0A6M4IXR0"/>
<dbReference type="InterPro" id="IPR026350">
    <property type="entry name" value="GxxExxY"/>
</dbReference>